<name>A0A4P7NEE2_PYROR</name>
<dbReference type="AlphaFoldDB" id="A0A4P7NEE2"/>
<evidence type="ECO:0000313" key="1">
    <source>
        <dbReference type="EMBL" id="QBZ60210.1"/>
    </source>
</evidence>
<organism evidence="1 2">
    <name type="scientific">Pyricularia oryzae</name>
    <name type="common">Rice blast fungus</name>
    <name type="synonym">Magnaporthe oryzae</name>
    <dbReference type="NCBI Taxonomy" id="318829"/>
    <lineage>
        <taxon>Eukaryota</taxon>
        <taxon>Fungi</taxon>
        <taxon>Dikarya</taxon>
        <taxon>Ascomycota</taxon>
        <taxon>Pezizomycotina</taxon>
        <taxon>Sordariomycetes</taxon>
        <taxon>Sordariomycetidae</taxon>
        <taxon>Magnaporthales</taxon>
        <taxon>Pyriculariaceae</taxon>
        <taxon>Pyricularia</taxon>
    </lineage>
</organism>
<accession>A0A4P7NEE2</accession>
<sequence length="46" mass="5683">MARQEKRKFWLQKHRVYPKDMLSINPTYPSIGYGSPKYIRMDYLKF</sequence>
<evidence type="ECO:0000313" key="2">
    <source>
        <dbReference type="Proteomes" id="UP000294847"/>
    </source>
</evidence>
<proteinExistence type="predicted"/>
<gene>
    <name evidence="1" type="ORF">PoMZ_07148</name>
</gene>
<protein>
    <submittedName>
        <fullName evidence="1">Uncharacterized protein</fullName>
    </submittedName>
</protein>
<reference evidence="1 2" key="1">
    <citation type="journal article" date="2019" name="Mol. Biol. Evol.">
        <title>Blast fungal genomes show frequent chromosomal changes, gene gains and losses, and effector gene turnover.</title>
        <authorList>
            <person name="Gomez Luciano L.B."/>
            <person name="Jason Tsai I."/>
            <person name="Chuma I."/>
            <person name="Tosa Y."/>
            <person name="Chen Y.H."/>
            <person name="Li J.Y."/>
            <person name="Li M.Y."/>
            <person name="Jade Lu M.Y."/>
            <person name="Nakayashiki H."/>
            <person name="Li W.H."/>
        </authorList>
    </citation>
    <scope>NUCLEOTIDE SEQUENCE [LARGE SCALE GENOMIC DNA]</scope>
    <source>
        <strain evidence="1">MZ5-1-6</strain>
    </source>
</reference>
<dbReference type="EMBL" id="CP034207">
    <property type="protein sequence ID" value="QBZ60210.1"/>
    <property type="molecule type" value="Genomic_DNA"/>
</dbReference>
<dbReference type="Proteomes" id="UP000294847">
    <property type="component" value="Chromosome 4"/>
</dbReference>